<dbReference type="Pfam" id="PF10693">
    <property type="entry name" value="DUF2499"/>
    <property type="match status" value="1"/>
</dbReference>
<reference evidence="2" key="2">
    <citation type="journal article" date="2008" name="Curr. Biol.">
        <title>Chromatophore genome sequence of Paulinella sheds light on acquisition of photosynthesis by eukaryotes.</title>
        <authorList>
            <person name="Nowack E.C.M."/>
            <person name="Melkonian M."/>
            <person name="Gloeckner G."/>
        </authorList>
    </citation>
    <scope>NUCLEOTIDE SEQUENCE [LARGE SCALE GENOMIC DNA]</scope>
</reference>
<organism evidence="2">
    <name type="scientific">Paulinella chromatophora</name>
    <dbReference type="NCBI Taxonomy" id="39717"/>
    <lineage>
        <taxon>Eukaryota</taxon>
        <taxon>Sar</taxon>
        <taxon>Rhizaria</taxon>
        <taxon>Cercozoa</taxon>
        <taxon>Imbricatea</taxon>
        <taxon>Silicofilosea</taxon>
        <taxon>Euglyphida</taxon>
        <taxon>Paulinellidae</taxon>
        <taxon>Paulinella</taxon>
    </lineage>
</organism>
<keyword evidence="2" id="KW-0934">Plastid</keyword>
<feature type="transmembrane region" description="Helical" evidence="1">
    <location>
        <begin position="67"/>
        <end position="89"/>
    </location>
</feature>
<dbReference type="PANTHER" id="PTHR33833">
    <property type="entry name" value="NUCLEOLAR-LIKE PROTEIN-RELATED"/>
    <property type="match status" value="1"/>
</dbReference>
<dbReference type="InterPro" id="IPR019634">
    <property type="entry name" value="Uncharacterised_Ycf49"/>
</dbReference>
<dbReference type="EMBL" id="CP000815">
    <property type="protein sequence ID" value="ACB42621.1"/>
    <property type="molecule type" value="Genomic_DNA"/>
</dbReference>
<gene>
    <name evidence="2" type="primary">ycf49</name>
    <name evidence="2" type="ordered locus">PCC_0171</name>
</gene>
<feature type="transmembrane region" description="Helical" evidence="1">
    <location>
        <begin position="6"/>
        <end position="29"/>
    </location>
</feature>
<accession>B1X3V2</accession>
<dbReference type="RefSeq" id="YP_002048831.1">
    <property type="nucleotide sequence ID" value="NC_011087.1"/>
</dbReference>
<reference evidence="2" key="1">
    <citation type="submission" date="2007-08" db="EMBL/GenBank/DDBJ databases">
        <authorList>
            <person name="Gloeckner G."/>
            <person name="Nowack E."/>
            <person name="Melkonian M."/>
        </authorList>
    </citation>
    <scope>NUCLEOTIDE SEQUENCE</scope>
</reference>
<sequence>MHALSTFTWWIHIASVIEWILAIFSVIRLSRIENASEWQWLALAMLPALISAMSACIWHLFDNAIVLQGLVVFQASSTLIGNGAMALAARQIWETRQC</sequence>
<keyword evidence="1" id="KW-0472">Membrane</keyword>
<evidence type="ECO:0000256" key="1">
    <source>
        <dbReference type="SAM" id="Phobius"/>
    </source>
</evidence>
<dbReference type="AlphaFoldDB" id="B1X3V2"/>
<proteinExistence type="predicted"/>
<feature type="transmembrane region" description="Helical" evidence="1">
    <location>
        <begin position="41"/>
        <end position="61"/>
    </location>
</feature>
<keyword evidence="1" id="KW-0812">Transmembrane</keyword>
<dbReference type="GeneID" id="6481158"/>
<dbReference type="PANTHER" id="PTHR33833:SF3">
    <property type="entry name" value="YCF49-LIKE PROTEIN"/>
    <property type="match status" value="1"/>
</dbReference>
<protein>
    <submittedName>
        <fullName evidence="2">Uncharacterized protein ycf49</fullName>
    </submittedName>
</protein>
<name>B1X3V2_PAUCH</name>
<geneLocation type="organellar chromatophore" evidence="2"/>
<keyword evidence="1" id="KW-1133">Transmembrane helix</keyword>
<evidence type="ECO:0000313" key="2">
    <source>
        <dbReference type="EMBL" id="ACB42621.1"/>
    </source>
</evidence>